<gene>
    <name evidence="1" type="ORF">Sps_04162</name>
</gene>
<proteinExistence type="predicted"/>
<protein>
    <submittedName>
        <fullName evidence="1">Uncharacterized protein</fullName>
    </submittedName>
</protein>
<dbReference type="EMBL" id="CP014782">
    <property type="protein sequence ID" value="AQS39268.1"/>
    <property type="molecule type" value="Genomic_DNA"/>
</dbReference>
<reference evidence="1 2" key="1">
    <citation type="submission" date="2016-03" db="EMBL/GenBank/DDBJ databases">
        <title>Complete genome sequence of Shewanella psychrophila WP2, a deep sea bacterium isolated from west Pacific sediment.</title>
        <authorList>
            <person name="Xu G."/>
            <person name="Jian H."/>
        </authorList>
    </citation>
    <scope>NUCLEOTIDE SEQUENCE [LARGE SCALE GENOMIC DNA]</scope>
    <source>
        <strain evidence="1 2">WP2</strain>
    </source>
</reference>
<evidence type="ECO:0000313" key="1">
    <source>
        <dbReference type="EMBL" id="AQS39268.1"/>
    </source>
</evidence>
<dbReference type="KEGG" id="spsw:Sps_04162"/>
<dbReference type="STRING" id="225848.Sps_04162"/>
<dbReference type="Proteomes" id="UP000189545">
    <property type="component" value="Chromosome"/>
</dbReference>
<name>A0A1S6HV18_9GAMM</name>
<keyword evidence="2" id="KW-1185">Reference proteome</keyword>
<dbReference type="AlphaFoldDB" id="A0A1S6HV18"/>
<organism evidence="1 2">
    <name type="scientific">Shewanella psychrophila</name>
    <dbReference type="NCBI Taxonomy" id="225848"/>
    <lineage>
        <taxon>Bacteria</taxon>
        <taxon>Pseudomonadati</taxon>
        <taxon>Pseudomonadota</taxon>
        <taxon>Gammaproteobacteria</taxon>
        <taxon>Alteromonadales</taxon>
        <taxon>Shewanellaceae</taxon>
        <taxon>Shewanella</taxon>
    </lineage>
</organism>
<accession>A0A1S6HV18</accession>
<evidence type="ECO:0000313" key="2">
    <source>
        <dbReference type="Proteomes" id="UP000189545"/>
    </source>
</evidence>
<sequence>MFRMEILRISRVDTHVCYLMGTCYKAIEMIKKIATFSLSIILLSACGDSGSAPLKEPKIDYDFTTDKDNIISERQNILSSFKLSVGDDSFSLLYGKTIRFKDETGKVNVFDLLKIKNDAGDKIDMFIPSLENTKKAQSCVLFFQTESKLFSCSADKRSENEDLILIQSTLNGNDVRLEFSEYVNVMGSTSFEVLESTDSSVTLKTVNVFPKFDESSDLGFSSYLKLEHLVNSLDPALKMTLVFDSIIDGSSDDDINMYTGLLIRERRMNTIVSVNGSVFSGGTDLFSAGVERVVNSKNSDIEISLHKQVGVHSWAGDGKVALEIPFSNESHHKQGSYFNKMLGKKGIPFYLFTLNAAPAEGEHWMTCEEFRQFGFAEVN</sequence>